<evidence type="ECO:0000256" key="4">
    <source>
        <dbReference type="ARBA" id="ARBA00023163"/>
    </source>
</evidence>
<dbReference type="SUPFAM" id="SSF46689">
    <property type="entry name" value="Homeodomain-like"/>
    <property type="match status" value="1"/>
</dbReference>
<dbReference type="PROSITE" id="PS50977">
    <property type="entry name" value="HTH_TETR_2"/>
    <property type="match status" value="1"/>
</dbReference>
<dbReference type="Proteomes" id="UP001307839">
    <property type="component" value="Unassembled WGS sequence"/>
</dbReference>
<dbReference type="InterPro" id="IPR001647">
    <property type="entry name" value="HTH_TetR"/>
</dbReference>
<sequence length="210" mass="23944">MVRRTKEEAQETRAQILEAAEKAFYKRGVARTTLADIAKLAGVTRGAIYWHFNDKAELVEAMLESLHEPLDALARASESEDEVDPLGCMRKLLVQLMHQMVLDPKTRRINEILHHKCEFTDDMCEIRQQRQTSTFECHANIALSLGNAVRRGQLPADMNPERAALAIYAYIDGLIRRWLLLPESFDLLGDAELWVDTGLDMLRLSPSLRK</sequence>
<organism evidence="7 8">
    <name type="scientific">Pseudomonas auratipiscis</name>
    <dbReference type="NCBI Taxonomy" id="3115853"/>
    <lineage>
        <taxon>Bacteria</taxon>
        <taxon>Pseudomonadati</taxon>
        <taxon>Pseudomonadota</taxon>
        <taxon>Gammaproteobacteria</taxon>
        <taxon>Pseudomonadales</taxon>
        <taxon>Pseudomonadaceae</taxon>
        <taxon>Pseudomonas</taxon>
    </lineage>
</organism>
<dbReference type="Pfam" id="PF08361">
    <property type="entry name" value="TetR_C_2"/>
    <property type="match status" value="1"/>
</dbReference>
<evidence type="ECO:0000256" key="3">
    <source>
        <dbReference type="ARBA" id="ARBA00023125"/>
    </source>
</evidence>
<feature type="domain" description="HTH tetR-type" evidence="6">
    <location>
        <begin position="10"/>
        <end position="70"/>
    </location>
</feature>
<dbReference type="SUPFAM" id="SSF48498">
    <property type="entry name" value="Tetracyclin repressor-like, C-terminal domain"/>
    <property type="match status" value="1"/>
</dbReference>
<dbReference type="InterPro" id="IPR050109">
    <property type="entry name" value="HTH-type_TetR-like_transc_reg"/>
</dbReference>
<dbReference type="GO" id="GO:0003700">
    <property type="term" value="F:DNA-binding transcription factor activity"/>
    <property type="evidence" value="ECO:0007669"/>
    <property type="project" value="UniProtKB-ARBA"/>
</dbReference>
<dbReference type="InterPro" id="IPR023772">
    <property type="entry name" value="DNA-bd_HTH_TetR-type_CS"/>
</dbReference>
<protein>
    <submittedName>
        <fullName evidence="7">TetR family transcriptional regulator</fullName>
    </submittedName>
</protein>
<dbReference type="PANTHER" id="PTHR30055">
    <property type="entry name" value="HTH-TYPE TRANSCRIPTIONAL REGULATOR RUTR"/>
    <property type="match status" value="1"/>
</dbReference>
<keyword evidence="2" id="KW-0805">Transcription regulation</keyword>
<dbReference type="AlphaFoldDB" id="A0AB35WZ16"/>
<dbReference type="PANTHER" id="PTHR30055:SF240">
    <property type="entry name" value="HTH-TYPE TRANSCRIPTIONAL REGULATOR ACRR"/>
    <property type="match status" value="1"/>
</dbReference>
<evidence type="ECO:0000259" key="6">
    <source>
        <dbReference type="PROSITE" id="PS50977"/>
    </source>
</evidence>
<reference evidence="7 8" key="1">
    <citation type="submission" date="2024-01" db="EMBL/GenBank/DDBJ databases">
        <title>Unpublished Manusciprt.</title>
        <authorList>
            <person name="Duman M."/>
            <person name="Valdes E.G."/>
            <person name="Ajmi N."/>
            <person name="Altun S."/>
            <person name="Saticioglu I.B."/>
        </authorList>
    </citation>
    <scope>NUCLEOTIDE SEQUENCE [LARGE SCALE GENOMIC DNA]</scope>
    <source>
        <strain evidence="7 8">120P</strain>
    </source>
</reference>
<evidence type="ECO:0000256" key="2">
    <source>
        <dbReference type="ARBA" id="ARBA00023015"/>
    </source>
</evidence>
<keyword evidence="8" id="KW-1185">Reference proteome</keyword>
<dbReference type="EMBL" id="JAZDQP010000032">
    <property type="protein sequence ID" value="MEE1869950.1"/>
    <property type="molecule type" value="Genomic_DNA"/>
</dbReference>
<gene>
    <name evidence="7" type="ORF">V0R53_26580</name>
</gene>
<evidence type="ECO:0000256" key="5">
    <source>
        <dbReference type="PROSITE-ProRule" id="PRU00335"/>
    </source>
</evidence>
<dbReference type="InterPro" id="IPR013572">
    <property type="entry name" value="Tscrpt_reg_MAATS_C"/>
</dbReference>
<keyword evidence="1" id="KW-0678">Repressor</keyword>
<dbReference type="InterPro" id="IPR009057">
    <property type="entry name" value="Homeodomain-like_sf"/>
</dbReference>
<proteinExistence type="predicted"/>
<evidence type="ECO:0000313" key="8">
    <source>
        <dbReference type="Proteomes" id="UP001307839"/>
    </source>
</evidence>
<keyword evidence="3 5" id="KW-0238">DNA-binding</keyword>
<dbReference type="GO" id="GO:0045892">
    <property type="term" value="P:negative regulation of DNA-templated transcription"/>
    <property type="evidence" value="ECO:0007669"/>
    <property type="project" value="UniProtKB-ARBA"/>
</dbReference>
<dbReference type="GO" id="GO:0000976">
    <property type="term" value="F:transcription cis-regulatory region binding"/>
    <property type="evidence" value="ECO:0007669"/>
    <property type="project" value="TreeGrafter"/>
</dbReference>
<feature type="DNA-binding region" description="H-T-H motif" evidence="5">
    <location>
        <begin position="33"/>
        <end position="52"/>
    </location>
</feature>
<dbReference type="Gene3D" id="1.10.357.10">
    <property type="entry name" value="Tetracycline Repressor, domain 2"/>
    <property type="match status" value="1"/>
</dbReference>
<dbReference type="RefSeq" id="WP_136474775.1">
    <property type="nucleotide sequence ID" value="NZ_JAZDCU010000004.1"/>
</dbReference>
<name>A0AB35WZ16_9PSED</name>
<keyword evidence="4" id="KW-0804">Transcription</keyword>
<evidence type="ECO:0000256" key="1">
    <source>
        <dbReference type="ARBA" id="ARBA00022491"/>
    </source>
</evidence>
<evidence type="ECO:0000313" key="7">
    <source>
        <dbReference type="EMBL" id="MEE1869950.1"/>
    </source>
</evidence>
<dbReference type="InterPro" id="IPR036271">
    <property type="entry name" value="Tet_transcr_reg_TetR-rel_C_sf"/>
</dbReference>
<comment type="caution">
    <text evidence="7">The sequence shown here is derived from an EMBL/GenBank/DDBJ whole genome shotgun (WGS) entry which is preliminary data.</text>
</comment>
<dbReference type="FunFam" id="1.10.357.10:FF:000003">
    <property type="entry name" value="HTH-type transcriptional regulator AcrR"/>
    <property type="match status" value="1"/>
</dbReference>
<dbReference type="Pfam" id="PF00440">
    <property type="entry name" value="TetR_N"/>
    <property type="match status" value="1"/>
</dbReference>
<dbReference type="PRINTS" id="PR00455">
    <property type="entry name" value="HTHTETR"/>
</dbReference>
<accession>A0AB35WZ16</accession>
<dbReference type="PROSITE" id="PS01081">
    <property type="entry name" value="HTH_TETR_1"/>
    <property type="match status" value="1"/>
</dbReference>